<protein>
    <recommendedName>
        <fullName evidence="5">Oxidoreductase</fullName>
    </recommendedName>
</protein>
<dbReference type="InterPro" id="IPR002347">
    <property type="entry name" value="SDR_fam"/>
</dbReference>
<dbReference type="InterPro" id="IPR036291">
    <property type="entry name" value="NAD(P)-bd_dom_sf"/>
</dbReference>
<keyword evidence="4" id="KW-1185">Reference proteome</keyword>
<evidence type="ECO:0000313" key="4">
    <source>
        <dbReference type="Proteomes" id="UP001396898"/>
    </source>
</evidence>
<accession>A0ABR1R3I6</accession>
<keyword evidence="2" id="KW-0560">Oxidoreductase</keyword>
<evidence type="ECO:0000313" key="3">
    <source>
        <dbReference type="EMBL" id="KAK7998663.1"/>
    </source>
</evidence>
<gene>
    <name evidence="3" type="ORF">PG991_015142</name>
</gene>
<comment type="similarity">
    <text evidence="1">Belongs to the short-chain dehydrogenases/reductases (SDR) family.</text>
</comment>
<dbReference type="EMBL" id="JAQQWI010000021">
    <property type="protein sequence ID" value="KAK7998663.1"/>
    <property type="molecule type" value="Genomic_DNA"/>
</dbReference>
<dbReference type="SUPFAM" id="SSF51735">
    <property type="entry name" value="NAD(P)-binding Rossmann-fold domains"/>
    <property type="match status" value="1"/>
</dbReference>
<dbReference type="Gene3D" id="3.40.50.720">
    <property type="entry name" value="NAD(P)-binding Rossmann-like Domain"/>
    <property type="match status" value="1"/>
</dbReference>
<organism evidence="3 4">
    <name type="scientific">Apiospora marii</name>
    <dbReference type="NCBI Taxonomy" id="335849"/>
    <lineage>
        <taxon>Eukaryota</taxon>
        <taxon>Fungi</taxon>
        <taxon>Dikarya</taxon>
        <taxon>Ascomycota</taxon>
        <taxon>Pezizomycotina</taxon>
        <taxon>Sordariomycetes</taxon>
        <taxon>Xylariomycetidae</taxon>
        <taxon>Amphisphaeriales</taxon>
        <taxon>Apiosporaceae</taxon>
        <taxon>Apiospora</taxon>
    </lineage>
</organism>
<comment type="caution">
    <text evidence="3">The sequence shown here is derived from an EMBL/GenBank/DDBJ whole genome shotgun (WGS) entry which is preliminary data.</text>
</comment>
<dbReference type="Proteomes" id="UP001396898">
    <property type="component" value="Unassembled WGS sequence"/>
</dbReference>
<sequence length="306" mass="33157">MVRLNFDPQKEIPDLSGRVILITGGTAGVGKGTVLELASHNPAHILFTGRNAKAADEVIAQAPQGVKVTFVVCDTANNASVLSAAQEILSLVPDRLDVLVCCAGIMAKPAGVSANGYEVHFATNQLGHSFLIRKLLPLLEKTAALPDADARIVMVTSLGWKGTPPGGIQFDKLQSEQNLFALGPWLRYGQSKLANLLYARELAARYPQITSLSIHPGVVKTALVTDLTLAQKMLVYAPNVGKMLTPEQGTYNLLWAITAPKEKIKTGGFYLPVGEICNDKTKPSEDPELQKRLWDWTEEQLAKYDT</sequence>
<dbReference type="PANTHER" id="PTHR24320">
    <property type="entry name" value="RETINOL DEHYDROGENASE"/>
    <property type="match status" value="1"/>
</dbReference>
<evidence type="ECO:0000256" key="2">
    <source>
        <dbReference type="ARBA" id="ARBA00023002"/>
    </source>
</evidence>
<evidence type="ECO:0000256" key="1">
    <source>
        <dbReference type="ARBA" id="ARBA00006484"/>
    </source>
</evidence>
<name>A0ABR1R3I6_9PEZI</name>
<dbReference type="Pfam" id="PF00106">
    <property type="entry name" value="adh_short"/>
    <property type="match status" value="1"/>
</dbReference>
<proteinExistence type="inferred from homology"/>
<dbReference type="PRINTS" id="PR00081">
    <property type="entry name" value="GDHRDH"/>
</dbReference>
<evidence type="ECO:0008006" key="5">
    <source>
        <dbReference type="Google" id="ProtNLM"/>
    </source>
</evidence>
<reference evidence="3 4" key="1">
    <citation type="submission" date="2023-01" db="EMBL/GenBank/DDBJ databases">
        <title>Analysis of 21 Apiospora genomes using comparative genomics revels a genus with tremendous synthesis potential of carbohydrate active enzymes and secondary metabolites.</title>
        <authorList>
            <person name="Sorensen T."/>
        </authorList>
    </citation>
    <scope>NUCLEOTIDE SEQUENCE [LARGE SCALE GENOMIC DNA]</scope>
    <source>
        <strain evidence="3 4">CBS 20057</strain>
    </source>
</reference>
<dbReference type="PANTHER" id="PTHR24320:SF154">
    <property type="entry name" value="OXIDOREDUCTASE, SHORT-CHAIN DEHYDROGENASE_REDUCTASE FAMILY (AFU_ORTHOLOGUE AFUA_2G04560)"/>
    <property type="match status" value="1"/>
</dbReference>